<evidence type="ECO:0000313" key="3">
    <source>
        <dbReference type="EMBL" id="KAK4006061.1"/>
    </source>
</evidence>
<evidence type="ECO:0000259" key="2">
    <source>
        <dbReference type="PROSITE" id="PS50240"/>
    </source>
</evidence>
<evidence type="ECO:0000313" key="4">
    <source>
        <dbReference type="Proteomes" id="UP001234178"/>
    </source>
</evidence>
<gene>
    <name evidence="3" type="ORF">OUZ56_011191</name>
</gene>
<dbReference type="PROSITE" id="PS50240">
    <property type="entry name" value="TRYPSIN_DOM"/>
    <property type="match status" value="1"/>
</dbReference>
<evidence type="ECO:0000256" key="1">
    <source>
        <dbReference type="ARBA" id="ARBA00023157"/>
    </source>
</evidence>
<comment type="caution">
    <text evidence="3">The sequence shown here is derived from an EMBL/GenBank/DDBJ whole genome shotgun (WGS) entry which is preliminary data.</text>
</comment>
<keyword evidence="4" id="KW-1185">Reference proteome</keyword>
<dbReference type="Proteomes" id="UP001234178">
    <property type="component" value="Unassembled WGS sequence"/>
</dbReference>
<organism evidence="3 4">
    <name type="scientific">Daphnia magna</name>
    <dbReference type="NCBI Taxonomy" id="35525"/>
    <lineage>
        <taxon>Eukaryota</taxon>
        <taxon>Metazoa</taxon>
        <taxon>Ecdysozoa</taxon>
        <taxon>Arthropoda</taxon>
        <taxon>Crustacea</taxon>
        <taxon>Branchiopoda</taxon>
        <taxon>Diplostraca</taxon>
        <taxon>Cladocera</taxon>
        <taxon>Anomopoda</taxon>
        <taxon>Daphniidae</taxon>
        <taxon>Daphnia</taxon>
    </lineage>
</organism>
<dbReference type="InterPro" id="IPR001254">
    <property type="entry name" value="Trypsin_dom"/>
</dbReference>
<keyword evidence="1" id="KW-1015">Disulfide bond</keyword>
<dbReference type="Pfam" id="PF00089">
    <property type="entry name" value="Trypsin"/>
    <property type="match status" value="1"/>
</dbReference>
<dbReference type="InterPro" id="IPR043504">
    <property type="entry name" value="Peptidase_S1_PA_chymotrypsin"/>
</dbReference>
<dbReference type="Gene3D" id="2.40.10.10">
    <property type="entry name" value="Trypsin-like serine proteases"/>
    <property type="match status" value="1"/>
</dbReference>
<dbReference type="EMBL" id="JAOYFB010000002">
    <property type="protein sequence ID" value="KAK4006061.1"/>
    <property type="molecule type" value="Genomic_DNA"/>
</dbReference>
<dbReference type="InterPro" id="IPR009003">
    <property type="entry name" value="Peptidase_S1_PA"/>
</dbReference>
<protein>
    <recommendedName>
        <fullName evidence="2">Peptidase S1 domain-containing protein</fullName>
    </recommendedName>
</protein>
<name>A0ABQ9YZI8_9CRUS</name>
<feature type="domain" description="Peptidase S1" evidence="2">
    <location>
        <begin position="1"/>
        <end position="68"/>
    </location>
</feature>
<sequence>MLCASSDKSDFCKGDIGGPLVLQASSGLWTQVGIASWSAGCQSANATASASVYTNVALLRTWINTNMID</sequence>
<dbReference type="PANTHER" id="PTHR24253">
    <property type="entry name" value="TRANSMEMBRANE PROTEASE SERINE"/>
    <property type="match status" value="1"/>
</dbReference>
<proteinExistence type="predicted"/>
<dbReference type="SUPFAM" id="SSF50494">
    <property type="entry name" value="Trypsin-like serine proteases"/>
    <property type="match status" value="1"/>
</dbReference>
<accession>A0ABQ9YZI8</accession>
<dbReference type="PANTHER" id="PTHR24253:SF153">
    <property type="entry name" value="SERINE PROTEASE HEPSIN"/>
    <property type="match status" value="1"/>
</dbReference>
<reference evidence="3 4" key="1">
    <citation type="journal article" date="2023" name="Nucleic Acids Res.">
        <title>The hologenome of Daphnia magna reveals possible DNA methylation and microbiome-mediated evolution of the host genome.</title>
        <authorList>
            <person name="Chaturvedi A."/>
            <person name="Li X."/>
            <person name="Dhandapani V."/>
            <person name="Marshall H."/>
            <person name="Kissane S."/>
            <person name="Cuenca-Cambronero M."/>
            <person name="Asole G."/>
            <person name="Calvet F."/>
            <person name="Ruiz-Romero M."/>
            <person name="Marangio P."/>
            <person name="Guigo R."/>
            <person name="Rago D."/>
            <person name="Mirbahai L."/>
            <person name="Eastwood N."/>
            <person name="Colbourne J.K."/>
            <person name="Zhou J."/>
            <person name="Mallon E."/>
            <person name="Orsini L."/>
        </authorList>
    </citation>
    <scope>NUCLEOTIDE SEQUENCE [LARGE SCALE GENOMIC DNA]</scope>
    <source>
        <strain evidence="3">LRV0_1</strain>
    </source>
</reference>